<evidence type="ECO:0000256" key="10">
    <source>
        <dbReference type="ARBA" id="ARBA00022840"/>
    </source>
</evidence>
<dbReference type="Gene3D" id="3.30.565.10">
    <property type="entry name" value="Histidine kinase-like ATPase, C-terminal domain"/>
    <property type="match status" value="1"/>
</dbReference>
<evidence type="ECO:0000256" key="4">
    <source>
        <dbReference type="ARBA" id="ARBA00022475"/>
    </source>
</evidence>
<evidence type="ECO:0000313" key="19">
    <source>
        <dbReference type="Proteomes" id="UP000013777"/>
    </source>
</evidence>
<keyword evidence="9" id="KW-0418">Kinase</keyword>
<dbReference type="GO" id="GO:0005886">
    <property type="term" value="C:plasma membrane"/>
    <property type="evidence" value="ECO:0007669"/>
    <property type="project" value="UniProtKB-SubCell"/>
</dbReference>
<dbReference type="InterPro" id="IPR036890">
    <property type="entry name" value="HATPase_C_sf"/>
</dbReference>
<dbReference type="GeneID" id="78364610"/>
<dbReference type="EC" id="2.7.13.3" evidence="3"/>
<evidence type="ECO:0000256" key="11">
    <source>
        <dbReference type="ARBA" id="ARBA00022989"/>
    </source>
</evidence>
<dbReference type="InterPro" id="IPR003660">
    <property type="entry name" value="HAMP_dom"/>
</dbReference>
<evidence type="ECO:0000256" key="5">
    <source>
        <dbReference type="ARBA" id="ARBA00022553"/>
    </source>
</evidence>
<accession>R2RXK2</accession>
<dbReference type="Gene3D" id="1.10.287.130">
    <property type="match status" value="1"/>
</dbReference>
<dbReference type="AlphaFoldDB" id="R2RXK2"/>
<feature type="transmembrane region" description="Helical" evidence="15">
    <location>
        <begin position="178"/>
        <end position="200"/>
    </location>
</feature>
<dbReference type="PROSITE" id="PS50109">
    <property type="entry name" value="HIS_KIN"/>
    <property type="match status" value="1"/>
</dbReference>
<dbReference type="PROSITE" id="PS50885">
    <property type="entry name" value="HAMP"/>
    <property type="match status" value="1"/>
</dbReference>
<dbReference type="Gene3D" id="6.10.340.10">
    <property type="match status" value="1"/>
</dbReference>
<feature type="domain" description="HAMP" evidence="17">
    <location>
        <begin position="204"/>
        <end position="256"/>
    </location>
</feature>
<dbReference type="OrthoDB" id="2359336at2"/>
<keyword evidence="7 15" id="KW-0812">Transmembrane</keyword>
<dbReference type="InterPro" id="IPR005467">
    <property type="entry name" value="His_kinase_dom"/>
</dbReference>
<name>R2RXK2_9ENTE</name>
<dbReference type="SMART" id="SM00387">
    <property type="entry name" value="HATPase_c"/>
    <property type="match status" value="1"/>
</dbReference>
<evidence type="ECO:0000256" key="1">
    <source>
        <dbReference type="ARBA" id="ARBA00000085"/>
    </source>
</evidence>
<keyword evidence="19" id="KW-1185">Reference proteome</keyword>
<dbReference type="SUPFAM" id="SSF47384">
    <property type="entry name" value="Homodimeric domain of signal transducing histidine kinase"/>
    <property type="match status" value="1"/>
</dbReference>
<dbReference type="PANTHER" id="PTHR45528">
    <property type="entry name" value="SENSOR HISTIDINE KINASE CPXA"/>
    <property type="match status" value="1"/>
</dbReference>
<dbReference type="InterPro" id="IPR036097">
    <property type="entry name" value="HisK_dim/P_sf"/>
</dbReference>
<sequence length="483" mass="54910">MKKIANRLILQSVSLLLFFALIIAILFGVLFSRHTEELHQEELVHRSELISDTLADYFKTDTSSTSQSHGQNNGQGGYGAFLRFMNQIAGEAVWVVDDDLQPVISDHHQDGTPNTPLPEQAQALVRQTYQNKETNVTKDYQFLQLNELMVVTPILSGQQVLAVVVMHSQVNAIHKNQLSGYVMLLLSLLVSVLLASLLAWRLAKRFVRPIAEMRAYVDNLAHERFETQLKIDTHDELQELGDQLTLLSQRLADAQEARKKKAQSEKDFLSQISHELRTPVMVIKSSLEAMEEGYLNAQEEKDYRHQLLIEVTSLERLVNDLLELSRLESTEFHLQKEPLDLLDCLNDALRSYRIPFKEKQQTLQFTNHLAQKKLMNGDYQRITQMLKIILDNAQKYSPEKAVIQLNLGMSEEDLEIILANPLLDSSLDTQQLFDSFQRGRNPGQNGTGLGLAIAKQVVLRHQGVIEAQTPPGQFVIRIQFPTL</sequence>
<evidence type="ECO:0000256" key="15">
    <source>
        <dbReference type="SAM" id="Phobius"/>
    </source>
</evidence>
<keyword evidence="5" id="KW-0597">Phosphoprotein</keyword>
<dbReference type="CDD" id="cd00082">
    <property type="entry name" value="HisKA"/>
    <property type="match status" value="1"/>
</dbReference>
<evidence type="ECO:0000256" key="13">
    <source>
        <dbReference type="ARBA" id="ARBA00023136"/>
    </source>
</evidence>
<dbReference type="eggNOG" id="COG5002">
    <property type="taxonomic scope" value="Bacteria"/>
</dbReference>
<dbReference type="Pfam" id="PF02518">
    <property type="entry name" value="HATPase_c"/>
    <property type="match status" value="1"/>
</dbReference>
<dbReference type="InterPro" id="IPR003661">
    <property type="entry name" value="HisK_dim/P_dom"/>
</dbReference>
<evidence type="ECO:0000256" key="7">
    <source>
        <dbReference type="ARBA" id="ARBA00022692"/>
    </source>
</evidence>
<gene>
    <name evidence="18" type="ORF">UAS_02188</name>
</gene>
<reference evidence="18 19" key="1">
    <citation type="submission" date="2013-02" db="EMBL/GenBank/DDBJ databases">
        <title>The Genome Sequence of Enterococcus asini ATCC_700915.</title>
        <authorList>
            <consortium name="The Broad Institute Genome Sequencing Platform"/>
            <consortium name="The Broad Institute Genome Sequencing Center for Infectious Disease"/>
            <person name="Earl A.M."/>
            <person name="Gilmore M.S."/>
            <person name="Lebreton F."/>
            <person name="Walker B."/>
            <person name="Young S.K."/>
            <person name="Zeng Q."/>
            <person name="Gargeya S."/>
            <person name="Fitzgerald M."/>
            <person name="Haas B."/>
            <person name="Abouelleil A."/>
            <person name="Alvarado L."/>
            <person name="Arachchi H.M."/>
            <person name="Berlin A.M."/>
            <person name="Chapman S.B."/>
            <person name="Dewar J."/>
            <person name="Goldberg J."/>
            <person name="Griggs A."/>
            <person name="Gujja S."/>
            <person name="Hansen M."/>
            <person name="Howarth C."/>
            <person name="Imamovic A."/>
            <person name="Larimer J."/>
            <person name="McCowan C."/>
            <person name="Murphy C."/>
            <person name="Neiman D."/>
            <person name="Pearson M."/>
            <person name="Priest M."/>
            <person name="Roberts A."/>
            <person name="Saif S."/>
            <person name="Shea T."/>
            <person name="Sisk P."/>
            <person name="Sykes S."/>
            <person name="Wortman J."/>
            <person name="Nusbaum C."/>
            <person name="Birren B."/>
        </authorList>
    </citation>
    <scope>NUCLEOTIDE SEQUENCE [LARGE SCALE GENOMIC DNA]</scope>
    <source>
        <strain evidence="18 19">ATCC 700915</strain>
    </source>
</reference>
<dbReference type="Pfam" id="PF00672">
    <property type="entry name" value="HAMP"/>
    <property type="match status" value="1"/>
</dbReference>
<dbReference type="PANTHER" id="PTHR45528:SF1">
    <property type="entry name" value="SENSOR HISTIDINE KINASE CPXA"/>
    <property type="match status" value="1"/>
</dbReference>
<comment type="caution">
    <text evidence="18">The sequence shown here is derived from an EMBL/GenBank/DDBJ whole genome shotgun (WGS) entry which is preliminary data.</text>
</comment>
<dbReference type="SUPFAM" id="SSF158472">
    <property type="entry name" value="HAMP domain-like"/>
    <property type="match status" value="1"/>
</dbReference>
<dbReference type="Pfam" id="PF00512">
    <property type="entry name" value="HisKA"/>
    <property type="match status" value="1"/>
</dbReference>
<evidence type="ECO:0000256" key="6">
    <source>
        <dbReference type="ARBA" id="ARBA00022679"/>
    </source>
</evidence>
<evidence type="ECO:0000256" key="9">
    <source>
        <dbReference type="ARBA" id="ARBA00022777"/>
    </source>
</evidence>
<keyword evidence="10" id="KW-0067">ATP-binding</keyword>
<evidence type="ECO:0000259" key="17">
    <source>
        <dbReference type="PROSITE" id="PS50885"/>
    </source>
</evidence>
<dbReference type="GO" id="GO:0005524">
    <property type="term" value="F:ATP binding"/>
    <property type="evidence" value="ECO:0007669"/>
    <property type="project" value="UniProtKB-KW"/>
</dbReference>
<dbReference type="InterPro" id="IPR004358">
    <property type="entry name" value="Sig_transdc_His_kin-like_C"/>
</dbReference>
<dbReference type="CDD" id="cd06225">
    <property type="entry name" value="HAMP"/>
    <property type="match status" value="1"/>
</dbReference>
<feature type="coiled-coil region" evidence="14">
    <location>
        <begin position="237"/>
        <end position="272"/>
    </location>
</feature>
<comment type="catalytic activity">
    <reaction evidence="1">
        <text>ATP + protein L-histidine = ADP + protein N-phospho-L-histidine.</text>
        <dbReference type="EC" id="2.7.13.3"/>
    </reaction>
</comment>
<evidence type="ECO:0000256" key="3">
    <source>
        <dbReference type="ARBA" id="ARBA00012438"/>
    </source>
</evidence>
<proteinExistence type="predicted"/>
<evidence type="ECO:0000313" key="18">
    <source>
        <dbReference type="EMBL" id="EOH85286.1"/>
    </source>
</evidence>
<evidence type="ECO:0000256" key="14">
    <source>
        <dbReference type="SAM" id="Coils"/>
    </source>
</evidence>
<evidence type="ECO:0000256" key="2">
    <source>
        <dbReference type="ARBA" id="ARBA00004651"/>
    </source>
</evidence>
<feature type="domain" description="Histidine kinase" evidence="16">
    <location>
        <begin position="271"/>
        <end position="483"/>
    </location>
</feature>
<keyword evidence="8" id="KW-0547">Nucleotide-binding</keyword>
<keyword evidence="13 15" id="KW-0472">Membrane</keyword>
<dbReference type="SUPFAM" id="SSF55874">
    <property type="entry name" value="ATPase domain of HSP90 chaperone/DNA topoisomerase II/histidine kinase"/>
    <property type="match status" value="1"/>
</dbReference>
<evidence type="ECO:0000256" key="8">
    <source>
        <dbReference type="ARBA" id="ARBA00022741"/>
    </source>
</evidence>
<dbReference type="FunFam" id="1.10.287.130:FF:000001">
    <property type="entry name" value="Two-component sensor histidine kinase"/>
    <property type="match status" value="1"/>
</dbReference>
<keyword evidence="12" id="KW-0902">Two-component regulatory system</keyword>
<dbReference type="SMART" id="SM00304">
    <property type="entry name" value="HAMP"/>
    <property type="match status" value="1"/>
</dbReference>
<dbReference type="STRING" id="57732.RU94_GL002299"/>
<dbReference type="SMART" id="SM00388">
    <property type="entry name" value="HisKA"/>
    <property type="match status" value="1"/>
</dbReference>
<dbReference type="InterPro" id="IPR003594">
    <property type="entry name" value="HATPase_dom"/>
</dbReference>
<keyword evidence="6" id="KW-0808">Transferase</keyword>
<dbReference type="HOGENOM" id="CLU_000445_89_6_9"/>
<evidence type="ECO:0000256" key="12">
    <source>
        <dbReference type="ARBA" id="ARBA00023012"/>
    </source>
</evidence>
<protein>
    <recommendedName>
        <fullName evidence="3">histidine kinase</fullName>
        <ecNumber evidence="3">2.7.13.3</ecNumber>
    </recommendedName>
</protein>
<evidence type="ECO:0000259" key="16">
    <source>
        <dbReference type="PROSITE" id="PS50109"/>
    </source>
</evidence>
<comment type="subcellular location">
    <subcellularLocation>
        <location evidence="2">Cell membrane</location>
        <topology evidence="2">Multi-pass membrane protein</topology>
    </subcellularLocation>
</comment>
<dbReference type="PATRIC" id="fig|1158606.3.peg.2131"/>
<dbReference type="EMBL" id="AJAP01000022">
    <property type="protein sequence ID" value="EOH85286.1"/>
    <property type="molecule type" value="Genomic_DNA"/>
</dbReference>
<dbReference type="InterPro" id="IPR050398">
    <property type="entry name" value="HssS/ArlS-like"/>
</dbReference>
<organism evidence="18 19">
    <name type="scientific">Enterococcus asini ATCC 700915</name>
    <dbReference type="NCBI Taxonomy" id="1158606"/>
    <lineage>
        <taxon>Bacteria</taxon>
        <taxon>Bacillati</taxon>
        <taxon>Bacillota</taxon>
        <taxon>Bacilli</taxon>
        <taxon>Lactobacillales</taxon>
        <taxon>Enterococcaceae</taxon>
        <taxon>Enterococcus</taxon>
    </lineage>
</organism>
<dbReference type="Proteomes" id="UP000013777">
    <property type="component" value="Unassembled WGS sequence"/>
</dbReference>
<dbReference type="GO" id="GO:0000155">
    <property type="term" value="F:phosphorelay sensor kinase activity"/>
    <property type="evidence" value="ECO:0007669"/>
    <property type="project" value="InterPro"/>
</dbReference>
<keyword evidence="14" id="KW-0175">Coiled coil</keyword>
<dbReference type="RefSeq" id="WP_010754806.1">
    <property type="nucleotide sequence ID" value="NZ_ASVU01000001.1"/>
</dbReference>
<dbReference type="PRINTS" id="PR00344">
    <property type="entry name" value="BCTRLSENSOR"/>
</dbReference>
<keyword evidence="11 15" id="KW-1133">Transmembrane helix</keyword>
<keyword evidence="4" id="KW-1003">Cell membrane</keyword>